<keyword evidence="1" id="KW-1133">Transmembrane helix</keyword>
<feature type="transmembrane region" description="Helical" evidence="1">
    <location>
        <begin position="66"/>
        <end position="89"/>
    </location>
</feature>
<comment type="caution">
    <text evidence="2">The sequence shown here is derived from an EMBL/GenBank/DDBJ whole genome shotgun (WGS) entry which is preliminary data.</text>
</comment>
<keyword evidence="1" id="KW-0812">Transmembrane</keyword>
<dbReference type="AlphaFoldDB" id="A0A6A9UPH5"/>
<accession>A0A6A9UPH5</accession>
<evidence type="ECO:0008006" key="4">
    <source>
        <dbReference type="Google" id="ProtNLM"/>
    </source>
</evidence>
<protein>
    <recommendedName>
        <fullName evidence="4">Transmembrane protein (PGPGW)</fullName>
    </recommendedName>
</protein>
<dbReference type="Proteomes" id="UP000435304">
    <property type="component" value="Unassembled WGS sequence"/>
</dbReference>
<keyword evidence="3" id="KW-1185">Reference proteome</keyword>
<dbReference type="Pfam" id="PF09656">
    <property type="entry name" value="PGPGW"/>
    <property type="match status" value="1"/>
</dbReference>
<feature type="transmembrane region" description="Helical" evidence="1">
    <location>
        <begin position="29"/>
        <end position="45"/>
    </location>
</feature>
<sequence length="150" mass="16126">MRRYAGLVLGWALVVLGLAALVLPGPGLILLAAGLAVLAHHYAWARRRLQPVQRRARQAARTTVKTPAHLALAVLIALGTVGTGLVWGLRPAAPGWWPLSERWWLPGGWGVASSLMASGVLALGLVVWSWLRFRPGQPEAEPEPEEARTG</sequence>
<dbReference type="EMBL" id="WPCU01000002">
    <property type="protein sequence ID" value="MVA74613.1"/>
    <property type="molecule type" value="Genomic_DNA"/>
</dbReference>
<evidence type="ECO:0000313" key="3">
    <source>
        <dbReference type="Proteomes" id="UP000435304"/>
    </source>
</evidence>
<evidence type="ECO:0000256" key="1">
    <source>
        <dbReference type="SAM" id="Phobius"/>
    </source>
</evidence>
<evidence type="ECO:0000313" key="2">
    <source>
        <dbReference type="EMBL" id="MVA74613.1"/>
    </source>
</evidence>
<gene>
    <name evidence="2" type="ORF">GC722_00965</name>
</gene>
<proteinExistence type="predicted"/>
<dbReference type="InterPro" id="IPR019099">
    <property type="entry name" value="Uncharacterised_PGPGW_TM"/>
</dbReference>
<dbReference type="RefSeq" id="WP_331714256.1">
    <property type="nucleotide sequence ID" value="NZ_WPCU01000002.1"/>
</dbReference>
<reference evidence="2 3" key="1">
    <citation type="submission" date="2019-12" db="EMBL/GenBank/DDBJ databases">
        <title>Auraticoccus cholistani sp. nov., an actinomycete isolated from soil of Cholistan desert.</title>
        <authorList>
            <person name="Cheema M.T."/>
        </authorList>
    </citation>
    <scope>NUCLEOTIDE SEQUENCE [LARGE SCALE GENOMIC DNA]</scope>
    <source>
        <strain evidence="2 3">F435</strain>
    </source>
</reference>
<feature type="transmembrane region" description="Helical" evidence="1">
    <location>
        <begin position="109"/>
        <end position="131"/>
    </location>
</feature>
<keyword evidence="1" id="KW-0472">Membrane</keyword>
<organism evidence="2 3">
    <name type="scientific">Auraticoccus cholistanensis</name>
    <dbReference type="NCBI Taxonomy" id="2656650"/>
    <lineage>
        <taxon>Bacteria</taxon>
        <taxon>Bacillati</taxon>
        <taxon>Actinomycetota</taxon>
        <taxon>Actinomycetes</taxon>
        <taxon>Propionibacteriales</taxon>
        <taxon>Propionibacteriaceae</taxon>
        <taxon>Auraticoccus</taxon>
    </lineage>
</organism>
<name>A0A6A9UPH5_9ACTN</name>